<gene>
    <name evidence="13" type="ORF">C7380_10550</name>
</gene>
<comment type="cofactor">
    <cofactor evidence="11">
        <name>Mg(2+)</name>
        <dbReference type="ChEBI" id="CHEBI:18420"/>
    </cofactor>
    <cofactor evidence="11">
        <name>Mn(2+)</name>
        <dbReference type="ChEBI" id="CHEBI:29035"/>
    </cofactor>
    <text evidence="11">Binds 1 divalent metal cation per subunit; can use either Mg(2+) or Mn(2+).</text>
</comment>
<dbReference type="SUPFAM" id="SSF52972">
    <property type="entry name" value="ITPase-like"/>
    <property type="match status" value="1"/>
</dbReference>
<reference evidence="13 14" key="1">
    <citation type="submission" date="2018-05" db="EMBL/GenBank/DDBJ databases">
        <title>Genomic Encyclopedia of Type Strains, Phase IV (KMG-IV): sequencing the most valuable type-strain genomes for metagenomic binning, comparative biology and taxonomic classification.</title>
        <authorList>
            <person name="Goeker M."/>
        </authorList>
    </citation>
    <scope>NUCLEOTIDE SEQUENCE [LARGE SCALE GENOMIC DNA]</scope>
    <source>
        <strain evidence="13 14">DSM 24906</strain>
    </source>
</reference>
<sequence>MIILVGSKNPVKINACNLAFKEYFEDFELKSYDIDSKVSAQPLEEETFKGAYNRASQLKQNFLDGDFFIGIEAGIKIMFNKPFLFTVVHTINKFGKEGIGISPIYQLPTFIMKDIKKGAELGDIMEEISKIENIKQKGGAIEFFSKGILTRTKIYIPAIISSLIPILNADIYQ</sequence>
<proteinExistence type="inferred from homology"/>
<evidence type="ECO:0000256" key="11">
    <source>
        <dbReference type="HAMAP-Rule" id="MF_00648"/>
    </source>
</evidence>
<evidence type="ECO:0000256" key="4">
    <source>
        <dbReference type="ARBA" id="ARBA00022801"/>
    </source>
</evidence>
<evidence type="ECO:0000259" key="12">
    <source>
        <dbReference type="Pfam" id="PF01931"/>
    </source>
</evidence>
<dbReference type="PANTHER" id="PTHR34699">
    <property type="match status" value="1"/>
</dbReference>
<evidence type="ECO:0000256" key="9">
    <source>
        <dbReference type="ARBA" id="ARBA00048781"/>
    </source>
</evidence>
<evidence type="ECO:0000256" key="1">
    <source>
        <dbReference type="ARBA" id="ARBA00001936"/>
    </source>
</evidence>
<dbReference type="FunFam" id="3.90.950.10:FF:000002">
    <property type="entry name" value="Inosine/xanthosine triphosphatase"/>
    <property type="match status" value="1"/>
</dbReference>
<keyword evidence="7 11" id="KW-0464">Manganese</keyword>
<keyword evidence="5 11" id="KW-0460">Magnesium</keyword>
<dbReference type="InterPro" id="IPR029001">
    <property type="entry name" value="ITPase-like_fam"/>
</dbReference>
<dbReference type="Gene3D" id="3.90.950.10">
    <property type="match status" value="1"/>
</dbReference>
<keyword evidence="2 11" id="KW-0479">Metal-binding</keyword>
<dbReference type="NCBIfam" id="TIGR00258">
    <property type="entry name" value="inosine/xanthosine triphosphatase"/>
    <property type="match status" value="1"/>
</dbReference>
<organism evidence="13 14">
    <name type="scientific">Oceanotoga teriensis</name>
    <dbReference type="NCBI Taxonomy" id="515440"/>
    <lineage>
        <taxon>Bacteria</taxon>
        <taxon>Thermotogati</taxon>
        <taxon>Thermotogota</taxon>
        <taxon>Thermotogae</taxon>
        <taxon>Petrotogales</taxon>
        <taxon>Petrotogaceae</taxon>
        <taxon>Oceanotoga</taxon>
    </lineage>
</organism>
<name>A0AA45C7H8_9BACT</name>
<accession>A0AA45C7H8</accession>
<evidence type="ECO:0000256" key="10">
    <source>
        <dbReference type="ARBA" id="ARBA00060855"/>
    </source>
</evidence>
<evidence type="ECO:0000256" key="5">
    <source>
        <dbReference type="ARBA" id="ARBA00022842"/>
    </source>
</evidence>
<dbReference type="GO" id="GO:0000166">
    <property type="term" value="F:nucleotide binding"/>
    <property type="evidence" value="ECO:0007669"/>
    <property type="project" value="UniProtKB-KW"/>
</dbReference>
<evidence type="ECO:0000256" key="2">
    <source>
        <dbReference type="ARBA" id="ARBA00022723"/>
    </source>
</evidence>
<dbReference type="Proteomes" id="UP000245921">
    <property type="component" value="Unassembled WGS sequence"/>
</dbReference>
<dbReference type="Pfam" id="PF01931">
    <property type="entry name" value="NTPase_I-T"/>
    <property type="match status" value="1"/>
</dbReference>
<keyword evidence="3 11" id="KW-0547">Nucleotide-binding</keyword>
<evidence type="ECO:0000256" key="8">
    <source>
        <dbReference type="ARBA" id="ARBA00048174"/>
    </source>
</evidence>
<dbReference type="GO" id="GO:0006772">
    <property type="term" value="P:thiamine metabolic process"/>
    <property type="evidence" value="ECO:0007669"/>
    <property type="project" value="TreeGrafter"/>
</dbReference>
<evidence type="ECO:0000313" key="14">
    <source>
        <dbReference type="Proteomes" id="UP000245921"/>
    </source>
</evidence>
<feature type="binding site" evidence="11">
    <location>
        <position position="64"/>
    </location>
    <ligand>
        <name>Mg(2+)</name>
        <dbReference type="ChEBI" id="CHEBI:18420"/>
    </ligand>
</feature>
<keyword evidence="6 11" id="KW-0546">Nucleotide metabolism</keyword>
<dbReference type="PANTHER" id="PTHR34699:SF2">
    <property type="entry name" value="NON-CANONICAL PURINE NTP PHOSPHATASE_PRRC1 DOMAIN-CONTAINING PROTEIN"/>
    <property type="match status" value="1"/>
</dbReference>
<dbReference type="GO" id="GO:0009117">
    <property type="term" value="P:nucleotide metabolic process"/>
    <property type="evidence" value="ECO:0007669"/>
    <property type="project" value="UniProtKB-KW"/>
</dbReference>
<comment type="caution">
    <text evidence="13">The sequence shown here is derived from an EMBL/GenBank/DDBJ whole genome shotgun (WGS) entry which is preliminary data.</text>
</comment>
<dbReference type="EMBL" id="QGGI01000005">
    <property type="protein sequence ID" value="PWJ95423.1"/>
    <property type="molecule type" value="Genomic_DNA"/>
</dbReference>
<comment type="function">
    <text evidence="11">Phosphatase that hydrolyzes non-canonical purine nucleotides such as XTP and ITP to their respective diphosphate derivatives. Probably excludes non-canonical purines from DNA/RNA precursor pool, thus preventing their incorporation into DNA/RNA and avoiding chromosomal lesions.</text>
</comment>
<feature type="binding site" evidence="11">
    <location>
        <begin position="64"/>
        <end position="65"/>
    </location>
    <ligand>
        <name>substrate</name>
    </ligand>
</feature>
<evidence type="ECO:0000256" key="7">
    <source>
        <dbReference type="ARBA" id="ARBA00023211"/>
    </source>
</evidence>
<comment type="similarity">
    <text evidence="10 11">Belongs to the YjjX NTPase family.</text>
</comment>
<comment type="catalytic activity">
    <reaction evidence="8 11">
        <text>ITP + H2O = IDP + phosphate + H(+)</text>
        <dbReference type="Rhea" id="RHEA:28330"/>
        <dbReference type="ChEBI" id="CHEBI:15377"/>
        <dbReference type="ChEBI" id="CHEBI:15378"/>
        <dbReference type="ChEBI" id="CHEBI:43474"/>
        <dbReference type="ChEBI" id="CHEBI:58280"/>
        <dbReference type="ChEBI" id="CHEBI:61402"/>
        <dbReference type="EC" id="3.6.1.73"/>
    </reaction>
</comment>
<protein>
    <recommendedName>
        <fullName evidence="11">Probable inosine/xanthosine triphosphatase</fullName>
        <shortName evidence="11">ITPase/XTPase</shortName>
        <ecNumber evidence="11">3.6.1.73</ecNumber>
    </recommendedName>
    <alternativeName>
        <fullName evidence="11">Non-canonical purine NTP phosphatase</fullName>
    </alternativeName>
    <alternativeName>
        <fullName evidence="11">Non-standard purine NTP phosphatase</fullName>
    </alternativeName>
    <alternativeName>
        <fullName evidence="11">Nucleoside-triphosphate phosphatase</fullName>
        <shortName evidence="11">NTPase</shortName>
    </alternativeName>
</protein>
<dbReference type="RefSeq" id="WP_109604337.1">
    <property type="nucleotide sequence ID" value="NZ_JAMHJO010000003.1"/>
</dbReference>
<comment type="caution">
    <text evidence="11">Lacks conserved residue(s) required for the propagation of feature annotation.</text>
</comment>
<feature type="binding site" evidence="11">
    <location>
        <position position="35"/>
    </location>
    <ligand>
        <name>Mg(2+)</name>
        <dbReference type="ChEBI" id="CHEBI:18420"/>
    </ligand>
</feature>
<comment type="cofactor">
    <cofactor evidence="1">
        <name>Mn(2+)</name>
        <dbReference type="ChEBI" id="CHEBI:29035"/>
    </cofactor>
</comment>
<evidence type="ECO:0000313" key="13">
    <source>
        <dbReference type="EMBL" id="PWJ95423.1"/>
    </source>
</evidence>
<dbReference type="GO" id="GO:0103023">
    <property type="term" value="F:ITPase activity"/>
    <property type="evidence" value="ECO:0007669"/>
    <property type="project" value="UniProtKB-EC"/>
</dbReference>
<dbReference type="GO" id="GO:0046872">
    <property type="term" value="F:metal ion binding"/>
    <property type="evidence" value="ECO:0007669"/>
    <property type="project" value="UniProtKB-KW"/>
</dbReference>
<comment type="subunit">
    <text evidence="11">Homodimer.</text>
</comment>
<dbReference type="InterPro" id="IPR002786">
    <property type="entry name" value="Non_canon_purine_NTPase"/>
</dbReference>
<keyword evidence="14" id="KW-1185">Reference proteome</keyword>
<feature type="domain" description="Non-canonical purine NTP phosphatase/PRRC1" evidence="12">
    <location>
        <begin position="6"/>
        <end position="167"/>
    </location>
</feature>
<dbReference type="HAMAP" id="MF_00648">
    <property type="entry name" value="Non_canon_purine_NTPase_YjjX"/>
    <property type="match status" value="1"/>
</dbReference>
<keyword evidence="4 11" id="KW-0378">Hydrolase</keyword>
<dbReference type="EC" id="3.6.1.73" evidence="11"/>
<evidence type="ECO:0000256" key="3">
    <source>
        <dbReference type="ARBA" id="ARBA00022741"/>
    </source>
</evidence>
<dbReference type="InterPro" id="IPR050299">
    <property type="entry name" value="YjjX_NTPase"/>
</dbReference>
<evidence type="ECO:0000256" key="6">
    <source>
        <dbReference type="ARBA" id="ARBA00023080"/>
    </source>
</evidence>
<comment type="catalytic activity">
    <reaction evidence="9 11">
        <text>XTP + H2O = XDP + phosphate + H(+)</text>
        <dbReference type="Rhea" id="RHEA:28406"/>
        <dbReference type="ChEBI" id="CHEBI:15377"/>
        <dbReference type="ChEBI" id="CHEBI:15378"/>
        <dbReference type="ChEBI" id="CHEBI:43474"/>
        <dbReference type="ChEBI" id="CHEBI:59884"/>
        <dbReference type="ChEBI" id="CHEBI:61314"/>
        <dbReference type="EC" id="3.6.1.73"/>
    </reaction>
</comment>
<dbReference type="AlphaFoldDB" id="A0AA45C7H8"/>
<dbReference type="InterPro" id="IPR026533">
    <property type="entry name" value="NTPase/PRRC1"/>
</dbReference>